<proteinExistence type="predicted"/>
<dbReference type="SUPFAM" id="SSF55073">
    <property type="entry name" value="Nucleotide cyclase"/>
    <property type="match status" value="1"/>
</dbReference>
<dbReference type="InterPro" id="IPR043128">
    <property type="entry name" value="Rev_trsase/Diguanyl_cyclase"/>
</dbReference>
<evidence type="ECO:0000256" key="1">
    <source>
        <dbReference type="SAM" id="Phobius"/>
    </source>
</evidence>
<feature type="transmembrane region" description="Helical" evidence="1">
    <location>
        <begin position="222"/>
        <end position="245"/>
    </location>
</feature>
<dbReference type="PROSITE" id="PS50887">
    <property type="entry name" value="GGDEF"/>
    <property type="match status" value="1"/>
</dbReference>
<evidence type="ECO:0000313" key="3">
    <source>
        <dbReference type="EMBL" id="MBG9389537.1"/>
    </source>
</evidence>
<reference evidence="3" key="1">
    <citation type="submission" date="2020-11" db="EMBL/GenBank/DDBJ databases">
        <title>Bacterial whole genome sequence for Caenimonas sp. DR4.4.</title>
        <authorList>
            <person name="Le V."/>
            <person name="Ko S.-R."/>
            <person name="Ahn C.-Y."/>
            <person name="Oh H.-M."/>
        </authorList>
    </citation>
    <scope>NUCLEOTIDE SEQUENCE</scope>
    <source>
        <strain evidence="3">DR4.4</strain>
    </source>
</reference>
<feature type="transmembrane region" description="Helical" evidence="1">
    <location>
        <begin position="311"/>
        <end position="333"/>
    </location>
</feature>
<keyword evidence="1" id="KW-0812">Transmembrane</keyword>
<dbReference type="Gene3D" id="3.30.70.270">
    <property type="match status" value="1"/>
</dbReference>
<evidence type="ECO:0000259" key="2">
    <source>
        <dbReference type="PROSITE" id="PS50887"/>
    </source>
</evidence>
<dbReference type="CDD" id="cd01949">
    <property type="entry name" value="GGDEF"/>
    <property type="match status" value="1"/>
</dbReference>
<feature type="transmembrane region" description="Helical" evidence="1">
    <location>
        <begin position="340"/>
        <end position="359"/>
    </location>
</feature>
<dbReference type="InterPro" id="IPR011622">
    <property type="entry name" value="7TMR_DISM_rcpt_extracell_dom2"/>
</dbReference>
<keyword evidence="1" id="KW-1133">Transmembrane helix</keyword>
<keyword evidence="4" id="KW-1185">Reference proteome</keyword>
<dbReference type="NCBIfam" id="TIGR00254">
    <property type="entry name" value="GGDEF"/>
    <property type="match status" value="1"/>
</dbReference>
<protein>
    <submittedName>
        <fullName evidence="3">Diguanylate cyclase</fullName>
    </submittedName>
</protein>
<dbReference type="RefSeq" id="WP_196987329.1">
    <property type="nucleotide sequence ID" value="NZ_JADWYS010000001.1"/>
</dbReference>
<dbReference type="Pfam" id="PF07696">
    <property type="entry name" value="7TMR-DISMED2"/>
    <property type="match status" value="1"/>
</dbReference>
<dbReference type="Gene3D" id="2.60.40.2380">
    <property type="match status" value="1"/>
</dbReference>
<keyword evidence="1" id="KW-0472">Membrane</keyword>
<dbReference type="EMBL" id="JADWYS010000001">
    <property type="protein sequence ID" value="MBG9389537.1"/>
    <property type="molecule type" value="Genomic_DNA"/>
</dbReference>
<dbReference type="Pfam" id="PF00990">
    <property type="entry name" value="GGDEF"/>
    <property type="match status" value="1"/>
</dbReference>
<feature type="domain" description="GGDEF" evidence="2">
    <location>
        <begin position="439"/>
        <end position="572"/>
    </location>
</feature>
<sequence length="572" mass="62269">MQRFLRVILIGWLACLVVGGQVFAQGAASVPTIALNPSAAGVSLDGNSRFWVDATGLRSADRVEADFASLPWALREPGRTYNIDGKALWFQFDAQSAGGRWFLELASSGIDRAQLFYRGEDGKWVEQEAGDTMPVSQWPLPGRFPTFELSGVTGKPVRYWLRVEHARVDFASPIAIYDQPRLLASREREQFLLGAYFGLAALITLIAAANGIVQRDRNFRAYAVYVGSLAIGQLAYLGVGAQHVWDHWLHWNEVATFVLPGISGACALWFARTVTEPARFSRALDLAVWALIFALLSAVALDTLLTSRTSFALVMALTLVALAVVAGLVMLVWAQGEDPYIRLIALGFVPVLVMALFPVARGLNLIPASALTRYGLSIGAAIEMPILFYALSLRATRRRVTFDRAAGLSHNDALTGLAHNRTLLQRLESALTRARSMRHGCGLIALRISNFDALVTEYGREMGDRVLVVAASLLRQAITDVDLAARTGDHEFAILLEGPTGSAVALSRAQQIVASGLRQADALPTGTTLKFCITLAMLPERELNAAASLKWLQDAARAMPADSRKVIRPLNF</sequence>
<feature type="transmembrane region" description="Helical" evidence="1">
    <location>
        <begin position="191"/>
        <end position="210"/>
    </location>
</feature>
<dbReference type="AlphaFoldDB" id="A0A931MI25"/>
<dbReference type="Proteomes" id="UP000651050">
    <property type="component" value="Unassembled WGS sequence"/>
</dbReference>
<dbReference type="InterPro" id="IPR029787">
    <property type="entry name" value="Nucleotide_cyclase"/>
</dbReference>
<feature type="transmembrane region" description="Helical" evidence="1">
    <location>
        <begin position="251"/>
        <end position="271"/>
    </location>
</feature>
<gene>
    <name evidence="3" type="ORF">I5803_16015</name>
</gene>
<dbReference type="InterPro" id="IPR052155">
    <property type="entry name" value="Biofilm_reg_signaling"/>
</dbReference>
<dbReference type="PANTHER" id="PTHR44757:SF2">
    <property type="entry name" value="BIOFILM ARCHITECTURE MAINTENANCE PROTEIN MBAA"/>
    <property type="match status" value="1"/>
</dbReference>
<feature type="transmembrane region" description="Helical" evidence="1">
    <location>
        <begin position="283"/>
        <end position="305"/>
    </location>
</feature>
<dbReference type="InterPro" id="IPR000160">
    <property type="entry name" value="GGDEF_dom"/>
</dbReference>
<comment type="caution">
    <text evidence="3">The sequence shown here is derived from an EMBL/GenBank/DDBJ whole genome shotgun (WGS) entry which is preliminary data.</text>
</comment>
<organism evidence="3 4">
    <name type="scientific">Caenimonas aquaedulcis</name>
    <dbReference type="NCBI Taxonomy" id="2793270"/>
    <lineage>
        <taxon>Bacteria</taxon>
        <taxon>Pseudomonadati</taxon>
        <taxon>Pseudomonadota</taxon>
        <taxon>Betaproteobacteria</taxon>
        <taxon>Burkholderiales</taxon>
        <taxon>Comamonadaceae</taxon>
        <taxon>Caenimonas</taxon>
    </lineage>
</organism>
<accession>A0A931MI25</accession>
<name>A0A931MI25_9BURK</name>
<evidence type="ECO:0000313" key="4">
    <source>
        <dbReference type="Proteomes" id="UP000651050"/>
    </source>
</evidence>
<dbReference type="SMART" id="SM00267">
    <property type="entry name" value="GGDEF"/>
    <property type="match status" value="1"/>
</dbReference>
<dbReference type="PANTHER" id="PTHR44757">
    <property type="entry name" value="DIGUANYLATE CYCLASE DGCP"/>
    <property type="match status" value="1"/>
</dbReference>
<dbReference type="Pfam" id="PF07695">
    <property type="entry name" value="7TMR-DISM_7TM"/>
    <property type="match status" value="1"/>
</dbReference>
<dbReference type="InterPro" id="IPR011623">
    <property type="entry name" value="7TMR_DISM_rcpt_extracell_dom1"/>
</dbReference>
<feature type="transmembrane region" description="Helical" evidence="1">
    <location>
        <begin position="371"/>
        <end position="391"/>
    </location>
</feature>